<dbReference type="PROSITE" id="PS00636">
    <property type="entry name" value="DNAJ_1"/>
    <property type="match status" value="1"/>
</dbReference>
<dbReference type="Gene3D" id="1.10.287.110">
    <property type="entry name" value="DnaJ domain"/>
    <property type="match status" value="1"/>
</dbReference>
<dbReference type="PRINTS" id="PR00625">
    <property type="entry name" value="JDOMAIN"/>
</dbReference>
<dbReference type="RefSeq" id="WP_058699539.1">
    <property type="nucleotide sequence ID" value="NZ_CP013690.1"/>
</dbReference>
<keyword evidence="1" id="KW-0812">Transmembrane</keyword>
<dbReference type="InterPro" id="IPR001623">
    <property type="entry name" value="DnaJ_domain"/>
</dbReference>
<dbReference type="AlphaFoldDB" id="A0AAI8C6Q3"/>
<evidence type="ECO:0000259" key="2">
    <source>
        <dbReference type="PROSITE" id="PS50076"/>
    </source>
</evidence>
<dbReference type="SUPFAM" id="SSF46565">
    <property type="entry name" value="Chaperone J-domain"/>
    <property type="match status" value="1"/>
</dbReference>
<dbReference type="PROSITE" id="PS50076">
    <property type="entry name" value="DNAJ_2"/>
    <property type="match status" value="1"/>
</dbReference>
<dbReference type="InterPro" id="IPR052763">
    <property type="entry name" value="DnaJ_C4"/>
</dbReference>
<dbReference type="CDD" id="cd06257">
    <property type="entry name" value="DnaJ"/>
    <property type="match status" value="1"/>
</dbReference>
<dbReference type="InterPro" id="IPR036869">
    <property type="entry name" value="J_dom_sf"/>
</dbReference>
<feature type="domain" description="J" evidence="2">
    <location>
        <begin position="5"/>
        <end position="70"/>
    </location>
</feature>
<sequence>MNKVNYYRVLGVNPTVSEEELKRAFQSLYERYSPDKNPSSLFYKTMFEQLNEAYATLGDREKREKYNIANGYEVPVYSRPEDKQEIYKEKEKMVDTGSNNAYIFLFVVIGIIVVLGGYLVYYTFNESEDTEIKETVIVEQELPKPKATIKKVEVKPVEVRREVYTAEKKEKEHQHTESVKEIPVTDKAKEVKKEISVEKKVEATKVSKEEKLTKPSSKTDNLNDEFQTKKAFKIGASKNDVWAVQGDPTDIKEQGDIETWYYGKSKIRFKNGKVIDSTSF</sequence>
<dbReference type="EMBL" id="CP013690">
    <property type="protein sequence ID" value="ALU27007.1"/>
    <property type="molecule type" value="Genomic_DNA"/>
</dbReference>
<keyword evidence="1" id="KW-1133">Transmembrane helix</keyword>
<gene>
    <name evidence="3" type="ORF">AS202_12985</name>
</gene>
<dbReference type="InterPro" id="IPR018253">
    <property type="entry name" value="DnaJ_domain_CS"/>
</dbReference>
<evidence type="ECO:0000313" key="4">
    <source>
        <dbReference type="Proteomes" id="UP000069030"/>
    </source>
</evidence>
<feature type="transmembrane region" description="Helical" evidence="1">
    <location>
        <begin position="102"/>
        <end position="124"/>
    </location>
</feature>
<evidence type="ECO:0000313" key="3">
    <source>
        <dbReference type="EMBL" id="ALU27007.1"/>
    </source>
</evidence>
<reference evidence="3 4" key="1">
    <citation type="journal article" date="2016" name="J. Zhejiang Univ. Sci. B">
        <title>Antibiotic resistance mechanisms of Myroides sp.</title>
        <authorList>
            <person name="Hu S."/>
            <person name="Yuan S."/>
            <person name="Qu H."/>
            <person name="Jiang T."/>
            <person name="Zhou Y."/>
            <person name="Wang M."/>
            <person name="Ming D."/>
        </authorList>
    </citation>
    <scope>NUCLEOTIDE SEQUENCE [LARGE SCALE GENOMIC DNA]</scope>
    <source>
        <strain evidence="3 4">PR63039</strain>
    </source>
</reference>
<keyword evidence="1" id="KW-0472">Membrane</keyword>
<accession>A0AAI8C6Q3</accession>
<dbReference type="KEGG" id="mod:AS202_12985"/>
<evidence type="ECO:0000256" key="1">
    <source>
        <dbReference type="SAM" id="Phobius"/>
    </source>
</evidence>
<dbReference type="SMART" id="SM00271">
    <property type="entry name" value="DnaJ"/>
    <property type="match status" value="1"/>
</dbReference>
<proteinExistence type="predicted"/>
<protein>
    <recommendedName>
        <fullName evidence="2">J domain-containing protein</fullName>
    </recommendedName>
</protein>
<organism evidence="3 4">
    <name type="scientific">Myroides odoratimimus</name>
    <dbReference type="NCBI Taxonomy" id="76832"/>
    <lineage>
        <taxon>Bacteria</taxon>
        <taxon>Pseudomonadati</taxon>
        <taxon>Bacteroidota</taxon>
        <taxon>Flavobacteriia</taxon>
        <taxon>Flavobacteriales</taxon>
        <taxon>Flavobacteriaceae</taxon>
        <taxon>Myroides</taxon>
    </lineage>
</organism>
<dbReference type="Pfam" id="PF00226">
    <property type="entry name" value="DnaJ"/>
    <property type="match status" value="1"/>
</dbReference>
<name>A0AAI8C6Q3_9FLAO</name>
<dbReference type="PANTHER" id="PTHR44825:SF1">
    <property type="entry name" value="DNAJ HOMOLOG SUBFAMILY C MEMBER 4"/>
    <property type="match status" value="1"/>
</dbReference>
<dbReference type="Proteomes" id="UP000069030">
    <property type="component" value="Chromosome"/>
</dbReference>
<dbReference type="PANTHER" id="PTHR44825">
    <property type="match status" value="1"/>
</dbReference>